<dbReference type="EMBL" id="CP048104">
    <property type="protein sequence ID" value="QKG84028.1"/>
    <property type="molecule type" value="Genomic_DNA"/>
</dbReference>
<sequence>MSTYFQLLKQNGLKFWGTFLLGYLAVITIDYIVTLIVMVLGFLILFGGAAIGTQMIDSLSSSPEAIFTAIGAPGFLIGYFLFLLMIILTSSFFLSYYYAGSFSMVNEVVLDGSTSMATFFNSGFRYWIRMFWLSCLSLLLGLLVLIPVFLIDLTSLLFDNSSVILIYLIIEYIIGFILLSLLGLSLLFAPVIMTAENKGAWESIRLSINIFRKSFGKVFVTALGMIVTFGVPVILFLGAIFTLFTISEAAPELEVVTLIMLIGVYILFYLSSPFLQAASILIASLRYKMYFRPMVVPAAYETPEDHPPHDKGSTEGGTLPDHLAQPAATKEDVEKSAEFPSSPDKQEPIKESPSSEEKTEKKPTDDSEGVEKPEETDQPKPPPSYPRFPTDPYIK</sequence>
<feature type="transmembrane region" description="Helical" evidence="2">
    <location>
        <begin position="258"/>
        <end position="285"/>
    </location>
</feature>
<keyword evidence="2" id="KW-0812">Transmembrane</keyword>
<keyword evidence="2" id="KW-1133">Transmembrane helix</keyword>
<dbReference type="KEGG" id="kpul:GXN76_05775"/>
<feature type="compositionally biased region" description="Basic and acidic residues" evidence="1">
    <location>
        <begin position="303"/>
        <end position="313"/>
    </location>
</feature>
<dbReference type="AlphaFoldDB" id="A0A7D3XR56"/>
<name>A0A7D3XR56_9BACL</name>
<evidence type="ECO:0000256" key="1">
    <source>
        <dbReference type="SAM" id="MobiDB-lite"/>
    </source>
</evidence>
<feature type="transmembrane region" description="Helical" evidence="2">
    <location>
        <begin position="20"/>
        <end position="53"/>
    </location>
</feature>
<keyword evidence="2" id="KW-0472">Membrane</keyword>
<feature type="transmembrane region" description="Helical" evidence="2">
    <location>
        <begin position="131"/>
        <end position="151"/>
    </location>
</feature>
<feature type="transmembrane region" description="Helical" evidence="2">
    <location>
        <begin position="163"/>
        <end position="189"/>
    </location>
</feature>
<protein>
    <recommendedName>
        <fullName evidence="5">Glycerophosphoryl diester phosphodiesterase membrane domain-containing protein</fullName>
    </recommendedName>
</protein>
<evidence type="ECO:0000313" key="3">
    <source>
        <dbReference type="EMBL" id="QKG84028.1"/>
    </source>
</evidence>
<gene>
    <name evidence="3" type="ORF">GXN76_05775</name>
</gene>
<feature type="region of interest" description="Disordered" evidence="1">
    <location>
        <begin position="301"/>
        <end position="395"/>
    </location>
</feature>
<organism evidence="3 4">
    <name type="scientific">Kroppenstedtia pulmonis</name>
    <dbReference type="NCBI Taxonomy" id="1380685"/>
    <lineage>
        <taxon>Bacteria</taxon>
        <taxon>Bacillati</taxon>
        <taxon>Bacillota</taxon>
        <taxon>Bacilli</taxon>
        <taxon>Bacillales</taxon>
        <taxon>Thermoactinomycetaceae</taxon>
        <taxon>Kroppenstedtia</taxon>
    </lineage>
</organism>
<evidence type="ECO:0008006" key="5">
    <source>
        <dbReference type="Google" id="ProtNLM"/>
    </source>
</evidence>
<reference evidence="3 4" key="1">
    <citation type="submission" date="2020-01" db="EMBL/GenBank/DDBJ databases">
        <authorList>
            <person name="Gulvik C.A."/>
            <person name="Batra D.G."/>
        </authorList>
    </citation>
    <scope>NUCLEOTIDE SEQUENCE [LARGE SCALE GENOMIC DNA]</scope>
    <source>
        <strain evidence="3 4">W9323</strain>
    </source>
</reference>
<keyword evidence="4" id="KW-1185">Reference proteome</keyword>
<proteinExistence type="predicted"/>
<evidence type="ECO:0000313" key="4">
    <source>
        <dbReference type="Proteomes" id="UP000503088"/>
    </source>
</evidence>
<feature type="transmembrane region" description="Helical" evidence="2">
    <location>
        <begin position="218"/>
        <end position="246"/>
    </location>
</feature>
<feature type="transmembrane region" description="Helical" evidence="2">
    <location>
        <begin position="65"/>
        <end position="87"/>
    </location>
</feature>
<accession>A0A7D3XR56</accession>
<evidence type="ECO:0000256" key="2">
    <source>
        <dbReference type="SAM" id="Phobius"/>
    </source>
</evidence>
<dbReference type="RefSeq" id="WP_173221325.1">
    <property type="nucleotide sequence ID" value="NZ_CP048104.1"/>
</dbReference>
<dbReference type="Proteomes" id="UP000503088">
    <property type="component" value="Chromosome"/>
</dbReference>
<feature type="compositionally biased region" description="Basic and acidic residues" evidence="1">
    <location>
        <begin position="344"/>
        <end position="378"/>
    </location>
</feature>